<accession>A0A285K0N7</accession>
<dbReference type="Gene3D" id="2.160.20.10">
    <property type="entry name" value="Single-stranded right-handed beta-helix, Pectin lyase-like"/>
    <property type="match status" value="1"/>
</dbReference>
<dbReference type="AlphaFoldDB" id="A0A285K0N7"/>
<feature type="region of interest" description="Disordered" evidence="1">
    <location>
        <begin position="41"/>
        <end position="127"/>
    </location>
</feature>
<keyword evidence="2" id="KW-1133">Transmembrane helix</keyword>
<reference evidence="3 4" key="1">
    <citation type="submission" date="2017-09" db="EMBL/GenBank/DDBJ databases">
        <authorList>
            <person name="Ehlers B."/>
            <person name="Leendertz F.H."/>
        </authorList>
    </citation>
    <scope>NUCLEOTIDE SEQUENCE [LARGE SCALE GENOMIC DNA]</scope>
    <source>
        <strain evidence="3 4">CGMCC 4.6857</strain>
    </source>
</reference>
<dbReference type="InterPro" id="IPR011050">
    <property type="entry name" value="Pectin_lyase_fold/virulence"/>
</dbReference>
<feature type="compositionally biased region" description="Pro residues" evidence="1">
    <location>
        <begin position="67"/>
        <end position="81"/>
    </location>
</feature>
<keyword evidence="2" id="KW-0812">Transmembrane</keyword>
<evidence type="ECO:0000313" key="4">
    <source>
        <dbReference type="Proteomes" id="UP000219612"/>
    </source>
</evidence>
<sequence length="370" mass="37797">MTTEPGSHLREPKRGLIILAGALAVAVVTALVVIGTRPEPPQTTGAIAGGQSPTPAGPVTTAASAPSVPPSAVPSSVPPSPSNSVPPSSAAAASTKPAPKTTSAKPAAPPASLPSSFPNASNTGVRPGVKLKARGDITVTKNGTVLNALDVTGVITVQASNVVISNTRVTNKGKADWGIVQTAGASNLVVMDSEIRGNGSESMHQGIYNIGGHITVKRTEISRIADGVATNRGLIEDCYLHSPQVYDGDHVDMIQSTEGPPSGASLTIRHNTIINDELQTSAIALFQDFGVARNALIVDNYLAGGAYTVYGGEGDHGQSSNIRIENNTFGKDVFPKIGQYGPIAHFDAGGPGNTFTGNVYADTKTPVSLS</sequence>
<dbReference type="RefSeq" id="WP_097327484.1">
    <property type="nucleotide sequence ID" value="NZ_OBDY01000029.1"/>
</dbReference>
<dbReference type="SUPFAM" id="SSF51126">
    <property type="entry name" value="Pectin lyase-like"/>
    <property type="match status" value="1"/>
</dbReference>
<gene>
    <name evidence="3" type="ORF">SAMN05421748_129103</name>
</gene>
<evidence type="ECO:0000256" key="1">
    <source>
        <dbReference type="SAM" id="MobiDB-lite"/>
    </source>
</evidence>
<proteinExistence type="predicted"/>
<evidence type="ECO:0000256" key="2">
    <source>
        <dbReference type="SAM" id="Phobius"/>
    </source>
</evidence>
<protein>
    <recommendedName>
        <fullName evidence="5">Right handed beta helix region</fullName>
    </recommendedName>
</protein>
<dbReference type="Proteomes" id="UP000219612">
    <property type="component" value="Unassembled WGS sequence"/>
</dbReference>
<dbReference type="EMBL" id="OBDY01000029">
    <property type="protein sequence ID" value="SNY66149.1"/>
    <property type="molecule type" value="Genomic_DNA"/>
</dbReference>
<name>A0A285K0N7_9ACTN</name>
<dbReference type="InterPro" id="IPR012334">
    <property type="entry name" value="Pectin_lyas_fold"/>
</dbReference>
<dbReference type="OrthoDB" id="505641at2"/>
<keyword evidence="4" id="KW-1185">Reference proteome</keyword>
<feature type="compositionally biased region" description="Low complexity" evidence="1">
    <location>
        <begin position="113"/>
        <end position="122"/>
    </location>
</feature>
<evidence type="ECO:0008006" key="5">
    <source>
        <dbReference type="Google" id="ProtNLM"/>
    </source>
</evidence>
<keyword evidence="2" id="KW-0472">Membrane</keyword>
<feature type="transmembrane region" description="Helical" evidence="2">
    <location>
        <begin position="16"/>
        <end position="34"/>
    </location>
</feature>
<organism evidence="3 4">
    <name type="scientific">Paractinoplanes atraurantiacus</name>
    <dbReference type="NCBI Taxonomy" id="1036182"/>
    <lineage>
        <taxon>Bacteria</taxon>
        <taxon>Bacillati</taxon>
        <taxon>Actinomycetota</taxon>
        <taxon>Actinomycetes</taxon>
        <taxon>Micromonosporales</taxon>
        <taxon>Micromonosporaceae</taxon>
        <taxon>Paractinoplanes</taxon>
    </lineage>
</organism>
<feature type="compositionally biased region" description="Low complexity" evidence="1">
    <location>
        <begin position="82"/>
        <end position="106"/>
    </location>
</feature>
<evidence type="ECO:0000313" key="3">
    <source>
        <dbReference type="EMBL" id="SNY66149.1"/>
    </source>
</evidence>